<reference evidence="2 3" key="1">
    <citation type="submission" date="2024-08" db="EMBL/GenBank/DDBJ databases">
        <title>Whole-genome sequencing of halo(alkali)philic microorganisms from hypersaline lakes.</title>
        <authorList>
            <person name="Sorokin D.Y."/>
            <person name="Merkel A.Y."/>
            <person name="Messina E."/>
            <person name="Yakimov M."/>
        </authorList>
    </citation>
    <scope>NUCLEOTIDE SEQUENCE [LARGE SCALE GENOMIC DNA]</scope>
    <source>
        <strain evidence="2 3">Cl-TMA</strain>
    </source>
</reference>
<dbReference type="Proteomes" id="UP001575181">
    <property type="component" value="Unassembled WGS sequence"/>
</dbReference>
<feature type="region of interest" description="Disordered" evidence="1">
    <location>
        <begin position="52"/>
        <end position="78"/>
    </location>
</feature>
<gene>
    <name evidence="2" type="ORF">ACERLL_17040</name>
</gene>
<comment type="caution">
    <text evidence="2">The sequence shown here is derived from an EMBL/GenBank/DDBJ whole genome shotgun (WGS) entry which is preliminary data.</text>
</comment>
<dbReference type="Pfam" id="PF09720">
    <property type="entry name" value="Unstab_antitox"/>
    <property type="match status" value="1"/>
</dbReference>
<protein>
    <submittedName>
        <fullName evidence="2">Addiction module protein</fullName>
    </submittedName>
</protein>
<organism evidence="2 3">
    <name type="scientific">Thiohalorhabdus methylotrophus</name>
    <dbReference type="NCBI Taxonomy" id="3242694"/>
    <lineage>
        <taxon>Bacteria</taxon>
        <taxon>Pseudomonadati</taxon>
        <taxon>Pseudomonadota</taxon>
        <taxon>Gammaproteobacteria</taxon>
        <taxon>Thiohalorhabdales</taxon>
        <taxon>Thiohalorhabdaceae</taxon>
        <taxon>Thiohalorhabdus</taxon>
    </lineage>
</organism>
<keyword evidence="3" id="KW-1185">Reference proteome</keyword>
<sequence>MKIEEILEEAASLPVEERAQVVDSLLRSLNPPEAEIDRKWAEEARRRLEEVRSGAAEGVSDQVRDTHFPKWPPRSSWF</sequence>
<evidence type="ECO:0000313" key="3">
    <source>
        <dbReference type="Proteomes" id="UP001575181"/>
    </source>
</evidence>
<evidence type="ECO:0000256" key="1">
    <source>
        <dbReference type="SAM" id="MobiDB-lite"/>
    </source>
</evidence>
<dbReference type="RefSeq" id="WP_373657304.1">
    <property type="nucleotide sequence ID" value="NZ_JBGUAW010000015.1"/>
</dbReference>
<evidence type="ECO:0000313" key="2">
    <source>
        <dbReference type="EMBL" id="MFA9462515.1"/>
    </source>
</evidence>
<name>A0ABV4U2J2_9GAMM</name>
<dbReference type="InterPro" id="IPR013406">
    <property type="entry name" value="CHP02574_addiction_mod"/>
</dbReference>
<dbReference type="EMBL" id="JBGUAW010000015">
    <property type="protein sequence ID" value="MFA9462515.1"/>
    <property type="molecule type" value="Genomic_DNA"/>
</dbReference>
<accession>A0ABV4U2J2</accession>
<proteinExistence type="predicted"/>